<dbReference type="AlphaFoldDB" id="A0A090VRQ3"/>
<gene>
    <name evidence="1" type="ORF">JCM19301_3166</name>
</gene>
<dbReference type="Proteomes" id="UP000029641">
    <property type="component" value="Unassembled WGS sequence"/>
</dbReference>
<protein>
    <submittedName>
        <fullName evidence="1">Uncharacterized protein</fullName>
    </submittedName>
</protein>
<accession>A0A090VRQ3</accession>
<evidence type="ECO:0000313" key="2">
    <source>
        <dbReference type="Proteomes" id="UP000029641"/>
    </source>
</evidence>
<organism evidence="1 2">
    <name type="scientific">Jejuia pallidilutea</name>
    <dbReference type="NCBI Taxonomy" id="504487"/>
    <lineage>
        <taxon>Bacteria</taxon>
        <taxon>Pseudomonadati</taxon>
        <taxon>Bacteroidota</taxon>
        <taxon>Flavobacteriia</taxon>
        <taxon>Flavobacteriales</taxon>
        <taxon>Flavobacteriaceae</taxon>
        <taxon>Jejuia</taxon>
    </lineage>
</organism>
<proteinExistence type="predicted"/>
<comment type="caution">
    <text evidence="1">The sequence shown here is derived from an EMBL/GenBank/DDBJ whole genome shotgun (WGS) entry which is preliminary data.</text>
</comment>
<evidence type="ECO:0000313" key="1">
    <source>
        <dbReference type="EMBL" id="GAL66688.1"/>
    </source>
</evidence>
<name>A0A090VRQ3_9FLAO</name>
<sequence length="38" mass="4198">MTHYALFFEDGTLLDTSNLKLAETLGAVNDRKKAANDL</sequence>
<dbReference type="EMBL" id="BBNR01000005">
    <property type="protein sequence ID" value="GAL66688.1"/>
    <property type="molecule type" value="Genomic_DNA"/>
</dbReference>
<reference evidence="1 2" key="1">
    <citation type="journal article" date="2014" name="Genome Announc.">
        <title>Draft Genome Sequence of Marine Flavobacterium Jejuia pallidilutea Strain 11shimoA1 and Pigmentation Mutants.</title>
        <authorList>
            <person name="Takatani N."/>
            <person name="Nakanishi M."/>
            <person name="Meirelles P."/>
            <person name="Mino S."/>
            <person name="Suda W."/>
            <person name="Oshima K."/>
            <person name="Hattori M."/>
            <person name="Ohkuma M."/>
            <person name="Hosokawa M."/>
            <person name="Miyashita K."/>
            <person name="Thompson F.L."/>
            <person name="Niwa A."/>
            <person name="Sawabe T."/>
            <person name="Sawabe T."/>
        </authorList>
    </citation>
    <scope>NUCLEOTIDE SEQUENCE [LARGE SCALE GENOMIC DNA]</scope>
    <source>
        <strain evidence="1 2">JCM 19301</strain>
    </source>
</reference>